<evidence type="ECO:0000313" key="2">
    <source>
        <dbReference type="Proteomes" id="UP000692954"/>
    </source>
</evidence>
<dbReference type="EMBL" id="CAJJDN010000006">
    <property type="protein sequence ID" value="CAD8052318.1"/>
    <property type="molecule type" value="Genomic_DNA"/>
</dbReference>
<protein>
    <submittedName>
        <fullName evidence="1">Uncharacterized protein</fullName>
    </submittedName>
</protein>
<dbReference type="Proteomes" id="UP000692954">
    <property type="component" value="Unassembled WGS sequence"/>
</dbReference>
<comment type="caution">
    <text evidence="1">The sequence shown here is derived from an EMBL/GenBank/DDBJ whole genome shotgun (WGS) entry which is preliminary data.</text>
</comment>
<name>A0A8S1KBA1_9CILI</name>
<proteinExistence type="predicted"/>
<keyword evidence="2" id="KW-1185">Reference proteome</keyword>
<gene>
    <name evidence="1" type="ORF">PSON_ATCC_30995.1.T0060394</name>
</gene>
<sequence length="40" mass="4337">MLKGPSSLINQIQPATLSKELESVKSKQIIAAFASQTQHL</sequence>
<evidence type="ECO:0000313" key="1">
    <source>
        <dbReference type="EMBL" id="CAD8052318.1"/>
    </source>
</evidence>
<accession>A0A8S1KBA1</accession>
<dbReference type="AlphaFoldDB" id="A0A8S1KBA1"/>
<organism evidence="1 2">
    <name type="scientific">Paramecium sonneborni</name>
    <dbReference type="NCBI Taxonomy" id="65129"/>
    <lineage>
        <taxon>Eukaryota</taxon>
        <taxon>Sar</taxon>
        <taxon>Alveolata</taxon>
        <taxon>Ciliophora</taxon>
        <taxon>Intramacronucleata</taxon>
        <taxon>Oligohymenophorea</taxon>
        <taxon>Peniculida</taxon>
        <taxon>Parameciidae</taxon>
        <taxon>Paramecium</taxon>
    </lineage>
</organism>
<reference evidence="1" key="1">
    <citation type="submission" date="2021-01" db="EMBL/GenBank/DDBJ databases">
        <authorList>
            <consortium name="Genoscope - CEA"/>
            <person name="William W."/>
        </authorList>
    </citation>
    <scope>NUCLEOTIDE SEQUENCE</scope>
</reference>